<keyword evidence="1" id="KW-0812">Transmembrane</keyword>
<organism evidence="2 4">
    <name type="scientific">Methylobacterium oxalidis</name>
    <dbReference type="NCBI Taxonomy" id="944322"/>
    <lineage>
        <taxon>Bacteria</taxon>
        <taxon>Pseudomonadati</taxon>
        <taxon>Pseudomonadota</taxon>
        <taxon>Alphaproteobacteria</taxon>
        <taxon>Hyphomicrobiales</taxon>
        <taxon>Methylobacteriaceae</taxon>
        <taxon>Methylobacterium</taxon>
    </lineage>
</organism>
<dbReference type="EMBL" id="BJZU01000099">
    <property type="protein sequence ID" value="GEP06309.1"/>
    <property type="molecule type" value="Genomic_DNA"/>
</dbReference>
<accession>A0A512J8W9</accession>
<feature type="transmembrane region" description="Helical" evidence="1">
    <location>
        <begin position="113"/>
        <end position="132"/>
    </location>
</feature>
<evidence type="ECO:0008006" key="6">
    <source>
        <dbReference type="Google" id="ProtNLM"/>
    </source>
</evidence>
<feature type="transmembrane region" description="Helical" evidence="1">
    <location>
        <begin position="319"/>
        <end position="339"/>
    </location>
</feature>
<keyword evidence="1" id="KW-1133">Transmembrane helix</keyword>
<name>A0A512J8W9_9HYPH</name>
<evidence type="ECO:0000313" key="4">
    <source>
        <dbReference type="Proteomes" id="UP000321960"/>
    </source>
</evidence>
<protein>
    <recommendedName>
        <fullName evidence="6">DUF2955 domain-containing protein</fullName>
    </recommendedName>
</protein>
<gene>
    <name evidence="3" type="ORF">GCM10007888_27390</name>
    <name evidence="2" type="ORF">MOX02_43470</name>
</gene>
<dbReference type="Pfam" id="PF11168">
    <property type="entry name" value="DUF2955"/>
    <property type="match status" value="1"/>
</dbReference>
<reference evidence="3" key="4">
    <citation type="submission" date="2023-01" db="EMBL/GenBank/DDBJ databases">
        <title>Draft genome sequence of Methylobacterium oxalidis strain NBRC 107715.</title>
        <authorList>
            <person name="Sun Q."/>
            <person name="Mori K."/>
        </authorList>
    </citation>
    <scope>NUCLEOTIDE SEQUENCE</scope>
    <source>
        <strain evidence="3">NBRC 107715</strain>
    </source>
</reference>
<evidence type="ECO:0000313" key="2">
    <source>
        <dbReference type="EMBL" id="GEP06309.1"/>
    </source>
</evidence>
<dbReference type="EMBL" id="BSPK01000035">
    <property type="protein sequence ID" value="GLS64358.1"/>
    <property type="molecule type" value="Genomic_DNA"/>
</dbReference>
<feature type="transmembrane region" description="Helical" evidence="1">
    <location>
        <begin position="203"/>
        <end position="222"/>
    </location>
</feature>
<dbReference type="OrthoDB" id="6849376at2"/>
<reference evidence="2 4" key="3">
    <citation type="submission" date="2019-07" db="EMBL/GenBank/DDBJ databases">
        <title>Whole genome shotgun sequence of Methylobacterium oxalidis NBRC 107715.</title>
        <authorList>
            <person name="Hosoyama A."/>
            <person name="Uohara A."/>
            <person name="Ohji S."/>
            <person name="Ichikawa N."/>
        </authorList>
    </citation>
    <scope>NUCLEOTIDE SEQUENCE [LARGE SCALE GENOMIC DNA]</scope>
    <source>
        <strain evidence="2 4">NBRC 107715</strain>
    </source>
</reference>
<evidence type="ECO:0000256" key="1">
    <source>
        <dbReference type="SAM" id="Phobius"/>
    </source>
</evidence>
<evidence type="ECO:0000313" key="5">
    <source>
        <dbReference type="Proteomes" id="UP001156856"/>
    </source>
</evidence>
<reference evidence="5" key="2">
    <citation type="journal article" date="2019" name="Int. J. Syst. Evol. Microbiol.">
        <title>The Global Catalogue of Microorganisms (GCM) 10K type strain sequencing project: providing services to taxonomists for standard genome sequencing and annotation.</title>
        <authorList>
            <consortium name="The Broad Institute Genomics Platform"/>
            <consortium name="The Broad Institute Genome Sequencing Center for Infectious Disease"/>
            <person name="Wu L."/>
            <person name="Ma J."/>
        </authorList>
    </citation>
    <scope>NUCLEOTIDE SEQUENCE [LARGE SCALE GENOMIC DNA]</scope>
    <source>
        <strain evidence="5">NBRC 107715</strain>
    </source>
</reference>
<feature type="transmembrane region" description="Helical" evidence="1">
    <location>
        <begin position="21"/>
        <end position="43"/>
    </location>
</feature>
<reference evidence="3" key="1">
    <citation type="journal article" date="2014" name="Int. J. Syst. Evol. Microbiol.">
        <title>Complete genome of a new Firmicutes species belonging to the dominant human colonic microbiota ('Ruminococcus bicirculans') reveals two chromosomes and a selective capacity to utilize plant glucans.</title>
        <authorList>
            <consortium name="NISC Comparative Sequencing Program"/>
            <person name="Wegmann U."/>
            <person name="Louis P."/>
            <person name="Goesmann A."/>
            <person name="Henrissat B."/>
            <person name="Duncan S.H."/>
            <person name="Flint H.J."/>
        </authorList>
    </citation>
    <scope>NUCLEOTIDE SEQUENCE</scope>
    <source>
        <strain evidence="3">NBRC 107715</strain>
    </source>
</reference>
<comment type="caution">
    <text evidence="2">The sequence shown here is derived from an EMBL/GenBank/DDBJ whole genome shotgun (WGS) entry which is preliminary data.</text>
</comment>
<feature type="transmembrane region" description="Helical" evidence="1">
    <location>
        <begin position="234"/>
        <end position="255"/>
    </location>
</feature>
<feature type="transmembrane region" description="Helical" evidence="1">
    <location>
        <begin position="261"/>
        <end position="281"/>
    </location>
</feature>
<keyword evidence="5" id="KW-1185">Reference proteome</keyword>
<sequence>MSTDLTSGSEPVGLRRAALRLAVGVTACFALVEALGWDATFLAPMLTAQILTKMRQPPSLPQGLALILLVGLSTGAVLAITTSLLSQPATLILTLALLLYLSFYAHLRGAPNLLTLLVQISAVSLPVLAVASPDAAVNFAGALTSAGIVAVLTTWAAFAAFPGDATDSGPQASAGASDAPGPPEAAREALLNTLVLLPVLTEFVLVASELAVVVLIVIVNLLRQHDPEQGQRAALGLIVGNLIGGSAAAAVYNLVLLNETFPFFLAVCLAATLAFAGRIATAGQRAPIYVIALSTFILLLGLGLTPLPGGSGEAFVSRLTNVLLASAYAVGAVSVLELWRIRRIHDGPIGPSAQ</sequence>
<feature type="transmembrane region" description="Helical" evidence="1">
    <location>
        <begin position="63"/>
        <end position="82"/>
    </location>
</feature>
<feature type="transmembrane region" description="Helical" evidence="1">
    <location>
        <begin position="89"/>
        <end position="107"/>
    </location>
</feature>
<dbReference type="Proteomes" id="UP001156856">
    <property type="component" value="Unassembled WGS sequence"/>
</dbReference>
<proteinExistence type="predicted"/>
<evidence type="ECO:0000313" key="3">
    <source>
        <dbReference type="EMBL" id="GLS64358.1"/>
    </source>
</evidence>
<feature type="transmembrane region" description="Helical" evidence="1">
    <location>
        <begin position="288"/>
        <end position="307"/>
    </location>
</feature>
<dbReference type="Proteomes" id="UP000321960">
    <property type="component" value="Unassembled WGS sequence"/>
</dbReference>
<keyword evidence="1" id="KW-0472">Membrane</keyword>
<dbReference type="InterPro" id="IPR022604">
    <property type="entry name" value="DUF2955"/>
</dbReference>
<dbReference type="RefSeq" id="WP_147027829.1">
    <property type="nucleotide sequence ID" value="NZ_BJZU01000099.1"/>
</dbReference>
<dbReference type="AlphaFoldDB" id="A0A512J8W9"/>
<feature type="transmembrane region" description="Helical" evidence="1">
    <location>
        <begin position="139"/>
        <end position="161"/>
    </location>
</feature>